<sequence>MFLKKQIRAARISVPISGIAKEIIIAHIHAIRCSVGMNASNCLSGCRASQYRFLVPSRMLDVISSRDILEKQAAASVTRNTNTYVNTFSPLMNTTRYSWLAAEPDVCWTGGSWKESHSLVSWWTFLIIRVSSSSSSEDSVK</sequence>
<name>A0A8D8FCY6_CULPI</name>
<protein>
    <submittedName>
        <fullName evidence="1">(northern house mosquito) hypothetical protein</fullName>
    </submittedName>
</protein>
<dbReference type="AlphaFoldDB" id="A0A8D8FCY6"/>
<reference evidence="1" key="1">
    <citation type="submission" date="2021-05" db="EMBL/GenBank/DDBJ databases">
        <authorList>
            <person name="Alioto T."/>
            <person name="Alioto T."/>
            <person name="Gomez Garrido J."/>
        </authorList>
    </citation>
    <scope>NUCLEOTIDE SEQUENCE</scope>
</reference>
<proteinExistence type="predicted"/>
<organism evidence="1">
    <name type="scientific">Culex pipiens</name>
    <name type="common">House mosquito</name>
    <dbReference type="NCBI Taxonomy" id="7175"/>
    <lineage>
        <taxon>Eukaryota</taxon>
        <taxon>Metazoa</taxon>
        <taxon>Ecdysozoa</taxon>
        <taxon>Arthropoda</taxon>
        <taxon>Hexapoda</taxon>
        <taxon>Insecta</taxon>
        <taxon>Pterygota</taxon>
        <taxon>Neoptera</taxon>
        <taxon>Endopterygota</taxon>
        <taxon>Diptera</taxon>
        <taxon>Nematocera</taxon>
        <taxon>Culicoidea</taxon>
        <taxon>Culicidae</taxon>
        <taxon>Culicinae</taxon>
        <taxon>Culicini</taxon>
        <taxon>Culex</taxon>
        <taxon>Culex</taxon>
    </lineage>
</organism>
<dbReference type="EMBL" id="HBUE01059658">
    <property type="protein sequence ID" value="CAG6468042.1"/>
    <property type="molecule type" value="Transcribed_RNA"/>
</dbReference>
<accession>A0A8D8FCY6</accession>
<evidence type="ECO:0000313" key="1">
    <source>
        <dbReference type="EMBL" id="CAG6468042.1"/>
    </source>
</evidence>